<feature type="compositionally biased region" description="Basic and acidic residues" evidence="1">
    <location>
        <begin position="8"/>
        <end position="19"/>
    </location>
</feature>
<dbReference type="InterPro" id="IPR021949">
    <property type="entry name" value="DUF3566_TM"/>
</dbReference>
<evidence type="ECO:0000313" key="5">
    <source>
        <dbReference type="Proteomes" id="UP000183376"/>
    </source>
</evidence>
<dbReference type="eggNOG" id="COG3266">
    <property type="taxonomic scope" value="Bacteria"/>
</dbReference>
<keyword evidence="2" id="KW-0812">Transmembrane</keyword>
<feature type="compositionally biased region" description="Low complexity" evidence="1">
    <location>
        <begin position="172"/>
        <end position="196"/>
    </location>
</feature>
<sequence length="321" mass="33176">MTSPQNPDRSDDQAAKSGDRTSLITKPGADGGAEPAENTEQVDAGDGEQQAPQETARAEDSGADEATQKVAKPAKGDGAGPQIDAKTEHIALGSAPPPWQRVTVSGQGTAPPPPTPASTTQQPPGLGRPPEQSRDFGDSQEFHDEPTQHTEQPMFAGLSDDSVSGRTTVTFPTAGGRPAAATAAASAATAAAPSARRTGRGPRRASLQVKRIDPWSVLKLALVLSVALFFVWMVAVGVLYGVLHGMSVWDKLNGTYKDLVQTADGANAEPLISVGRVFGVSAIVGAINIILFTAMATVSAFVYNVSAELAGGVEVTLSERD</sequence>
<feature type="compositionally biased region" description="Basic and acidic residues" evidence="1">
    <location>
        <begin position="131"/>
        <end position="148"/>
    </location>
</feature>
<evidence type="ECO:0000259" key="3">
    <source>
        <dbReference type="Pfam" id="PF12089"/>
    </source>
</evidence>
<gene>
    <name evidence="4" type="ORF">SAMN04489726_5774</name>
</gene>
<keyword evidence="2" id="KW-0472">Membrane</keyword>
<evidence type="ECO:0000256" key="1">
    <source>
        <dbReference type="SAM" id="MobiDB-lite"/>
    </source>
</evidence>
<dbReference type="STRING" id="211114.SAMN04489726_5774"/>
<reference evidence="4 5" key="1">
    <citation type="submission" date="2016-10" db="EMBL/GenBank/DDBJ databases">
        <authorList>
            <person name="de Groot N.N."/>
        </authorList>
    </citation>
    <scope>NUCLEOTIDE SEQUENCE [LARGE SCALE GENOMIC DNA]</scope>
    <source>
        <strain evidence="4 5">DSM 44149</strain>
    </source>
</reference>
<dbReference type="AlphaFoldDB" id="A0A1G9ZYH3"/>
<feature type="region of interest" description="Disordered" evidence="1">
    <location>
        <begin position="1"/>
        <end position="205"/>
    </location>
</feature>
<evidence type="ECO:0000256" key="2">
    <source>
        <dbReference type="SAM" id="Phobius"/>
    </source>
</evidence>
<keyword evidence="2" id="KW-1133">Transmembrane helix</keyword>
<dbReference type="Pfam" id="PF12089">
    <property type="entry name" value="DUF3566"/>
    <property type="match status" value="1"/>
</dbReference>
<dbReference type="Proteomes" id="UP000183376">
    <property type="component" value="Chromosome I"/>
</dbReference>
<proteinExistence type="predicted"/>
<protein>
    <recommendedName>
        <fullName evidence="3">DUF3566 domain-containing protein</fullName>
    </recommendedName>
</protein>
<feature type="transmembrane region" description="Helical" evidence="2">
    <location>
        <begin position="277"/>
        <end position="303"/>
    </location>
</feature>
<evidence type="ECO:0000313" key="4">
    <source>
        <dbReference type="EMBL" id="SDN26197.1"/>
    </source>
</evidence>
<organism evidence="4 5">
    <name type="scientific">Allokutzneria albata</name>
    <name type="common">Kibdelosporangium albatum</name>
    <dbReference type="NCBI Taxonomy" id="211114"/>
    <lineage>
        <taxon>Bacteria</taxon>
        <taxon>Bacillati</taxon>
        <taxon>Actinomycetota</taxon>
        <taxon>Actinomycetes</taxon>
        <taxon>Pseudonocardiales</taxon>
        <taxon>Pseudonocardiaceae</taxon>
        <taxon>Allokutzneria</taxon>
    </lineage>
</organism>
<name>A0A1G9ZYH3_ALLAB</name>
<feature type="transmembrane region" description="Helical" evidence="2">
    <location>
        <begin position="220"/>
        <end position="243"/>
    </location>
</feature>
<dbReference type="EMBL" id="LT629701">
    <property type="protein sequence ID" value="SDN26197.1"/>
    <property type="molecule type" value="Genomic_DNA"/>
</dbReference>
<keyword evidence="5" id="KW-1185">Reference proteome</keyword>
<feature type="compositionally biased region" description="Polar residues" evidence="1">
    <location>
        <begin position="161"/>
        <end position="171"/>
    </location>
</feature>
<accession>A0A1G9ZYH3</accession>
<feature type="domain" description="DUF3566" evidence="3">
    <location>
        <begin position="202"/>
        <end position="319"/>
    </location>
</feature>